<evidence type="ECO:0000256" key="3">
    <source>
        <dbReference type="ARBA" id="ARBA00022989"/>
    </source>
</evidence>
<protein>
    <recommendedName>
        <fullName evidence="5">Copper transport protein</fullName>
    </recommendedName>
</protein>
<dbReference type="GO" id="GO:0005375">
    <property type="term" value="F:copper ion transmembrane transporter activity"/>
    <property type="evidence" value="ECO:0007669"/>
    <property type="project" value="UniProtKB-UniRule"/>
</dbReference>
<feature type="region of interest" description="Disordered" evidence="6">
    <location>
        <begin position="1"/>
        <end position="23"/>
    </location>
</feature>
<dbReference type="GO" id="GO:0005886">
    <property type="term" value="C:plasma membrane"/>
    <property type="evidence" value="ECO:0007669"/>
    <property type="project" value="TreeGrafter"/>
</dbReference>
<dbReference type="OrthoDB" id="73901at2759"/>
<evidence type="ECO:0000313" key="7">
    <source>
        <dbReference type="EMBL" id="EGO19837.1"/>
    </source>
</evidence>
<accession>F8PAJ8</accession>
<reference evidence="7" key="1">
    <citation type="submission" date="2011-04" db="EMBL/GenBank/DDBJ databases">
        <title>Evolution of plant cell wall degrading machinery underlies the functional diversity of forest fungi.</title>
        <authorList>
            <consortium name="US DOE Joint Genome Institute (JGI-PGF)"/>
            <person name="Eastwood D.C."/>
            <person name="Floudas D."/>
            <person name="Binder M."/>
            <person name="Majcherczyk A."/>
            <person name="Schneider P."/>
            <person name="Aerts A."/>
            <person name="Asiegbu F.O."/>
            <person name="Baker S.E."/>
            <person name="Barry K."/>
            <person name="Bendiksby M."/>
            <person name="Blumentritt M."/>
            <person name="Coutinho P.M."/>
            <person name="Cullen D."/>
            <person name="Cullen D."/>
            <person name="Gathman A."/>
            <person name="Goodell B."/>
            <person name="Henrissat B."/>
            <person name="Ihrmark K."/>
            <person name="Kauserud H."/>
            <person name="Kohler A."/>
            <person name="LaButti K."/>
            <person name="Lapidus A."/>
            <person name="Lavin J.L."/>
            <person name="Lee Y.-H."/>
            <person name="Lindquist E."/>
            <person name="Lilly W."/>
            <person name="Lucas S."/>
            <person name="Morin E."/>
            <person name="Murat C."/>
            <person name="Oguiza J.A."/>
            <person name="Park J."/>
            <person name="Pisabarro A.G."/>
            <person name="Riley R."/>
            <person name="Rosling A."/>
            <person name="Salamov A."/>
            <person name="Schmidt O."/>
            <person name="Schmutz J."/>
            <person name="Skrede I."/>
            <person name="Stenlid J."/>
            <person name="Wiebenga A."/>
            <person name="Xie X."/>
            <person name="Kues U."/>
            <person name="Hibbett D.S."/>
            <person name="Hoffmeister D."/>
            <person name="Hogberg N."/>
            <person name="Martin F."/>
            <person name="Grigoriev I.V."/>
            <person name="Watkinson S.C."/>
        </authorList>
    </citation>
    <scope>NUCLEOTIDE SEQUENCE</scope>
    <source>
        <strain evidence="7">S7.9</strain>
    </source>
</reference>
<dbReference type="Pfam" id="PF04145">
    <property type="entry name" value="Ctr"/>
    <property type="match status" value="1"/>
</dbReference>
<feature type="transmembrane region" description="Helical" evidence="5">
    <location>
        <begin position="151"/>
        <end position="177"/>
    </location>
</feature>
<dbReference type="Proteomes" id="UP000008064">
    <property type="component" value="Unassembled WGS sequence"/>
</dbReference>
<dbReference type="HOGENOM" id="CLU_090404_0_1_1"/>
<evidence type="ECO:0000256" key="1">
    <source>
        <dbReference type="ARBA" id="ARBA00004141"/>
    </source>
</evidence>
<dbReference type="AlphaFoldDB" id="F8PAJ8"/>
<keyword evidence="5" id="KW-0186">Copper</keyword>
<feature type="compositionally biased region" description="Low complexity" evidence="6">
    <location>
        <begin position="1"/>
        <end position="18"/>
    </location>
</feature>
<feature type="transmembrane region" description="Helical" evidence="5">
    <location>
        <begin position="21"/>
        <end position="42"/>
    </location>
</feature>
<dbReference type="GeneID" id="18821133"/>
<feature type="transmembrane region" description="Helical" evidence="5">
    <location>
        <begin position="62"/>
        <end position="81"/>
    </location>
</feature>
<evidence type="ECO:0000256" key="2">
    <source>
        <dbReference type="ARBA" id="ARBA00022692"/>
    </source>
</evidence>
<evidence type="ECO:0000256" key="6">
    <source>
        <dbReference type="SAM" id="MobiDB-lite"/>
    </source>
</evidence>
<keyword evidence="5" id="KW-0406">Ion transport</keyword>
<sequence>MNSNNMTGMGNMTSTGNTTGMGGMGSGTNMSSMMMAMMVPYLHFGSGDNLIFEAIKPSTGGAVAGAGIVLIVFAILERLVAASRRAQEVYWMRKASALKSLAASQAGIAGLAEKRFDSPVEGCDDRELRIVAPFNLKHDVIRGLYHALQALMLYALMLAVMTFQAAYIICIVAGLGIGEMLFGRVGRGVRTHASLGVLC</sequence>
<dbReference type="EMBL" id="GL945442">
    <property type="protein sequence ID" value="EGO19837.1"/>
    <property type="molecule type" value="Genomic_DNA"/>
</dbReference>
<keyword evidence="5" id="KW-0187">Copper transport</keyword>
<keyword evidence="4 5" id="KW-0472">Membrane</keyword>
<keyword evidence="3 5" id="KW-1133">Transmembrane helix</keyword>
<organism>
    <name type="scientific">Serpula lacrymans var. lacrymans (strain S7.9)</name>
    <name type="common">Dry rot fungus</name>
    <dbReference type="NCBI Taxonomy" id="578457"/>
    <lineage>
        <taxon>Eukaryota</taxon>
        <taxon>Fungi</taxon>
        <taxon>Dikarya</taxon>
        <taxon>Basidiomycota</taxon>
        <taxon>Agaricomycotina</taxon>
        <taxon>Agaricomycetes</taxon>
        <taxon>Agaricomycetidae</taxon>
        <taxon>Boletales</taxon>
        <taxon>Coniophorineae</taxon>
        <taxon>Serpulaceae</taxon>
        <taxon>Serpula</taxon>
    </lineage>
</organism>
<comment type="subcellular location">
    <subcellularLocation>
        <location evidence="1 5">Membrane</location>
        <topology evidence="1 5">Multi-pass membrane protein</topology>
    </subcellularLocation>
</comment>
<gene>
    <name evidence="7" type="ORF">SERLADRAFT_478229</name>
</gene>
<comment type="similarity">
    <text evidence="5">Belongs to the copper transporter (Ctr) (TC 1.A.56) family. SLC31A subfamily.</text>
</comment>
<dbReference type="PANTHER" id="PTHR12483:SF27">
    <property type="entry name" value="COPPER TRANSPORT PROTEIN CTR1"/>
    <property type="match status" value="1"/>
</dbReference>
<dbReference type="PANTHER" id="PTHR12483">
    <property type="entry name" value="SOLUTE CARRIER FAMILY 31 COPPER TRANSPORTERS"/>
    <property type="match status" value="1"/>
</dbReference>
<dbReference type="KEGG" id="sla:SERLADRAFT_478229"/>
<keyword evidence="2 5" id="KW-0812">Transmembrane</keyword>
<name>F8PAJ8_SERL9</name>
<proteinExistence type="inferred from homology"/>
<keyword evidence="5" id="KW-0813">Transport</keyword>
<dbReference type="RefSeq" id="XP_007323272.1">
    <property type="nucleotide sequence ID" value="XM_007323210.1"/>
</dbReference>
<dbReference type="InterPro" id="IPR007274">
    <property type="entry name" value="Cop_transporter"/>
</dbReference>
<evidence type="ECO:0000256" key="5">
    <source>
        <dbReference type="RuleBase" id="RU367022"/>
    </source>
</evidence>
<evidence type="ECO:0000256" key="4">
    <source>
        <dbReference type="ARBA" id="ARBA00023136"/>
    </source>
</evidence>